<feature type="non-terminal residue" evidence="1">
    <location>
        <position position="1"/>
    </location>
</feature>
<dbReference type="EMBL" id="CADCTY010001455">
    <property type="protein sequence ID" value="CAA9371168.1"/>
    <property type="molecule type" value="Genomic_DNA"/>
</dbReference>
<evidence type="ECO:0000313" key="1">
    <source>
        <dbReference type="EMBL" id="CAA9371168.1"/>
    </source>
</evidence>
<gene>
    <name evidence="1" type="ORF">AVDCRST_MAG94-4182</name>
</gene>
<organism evidence="1">
    <name type="scientific">uncultured Leptolyngbya sp</name>
    <dbReference type="NCBI Taxonomy" id="332963"/>
    <lineage>
        <taxon>Bacteria</taxon>
        <taxon>Bacillati</taxon>
        <taxon>Cyanobacteriota</taxon>
        <taxon>Cyanophyceae</taxon>
        <taxon>Leptolyngbyales</taxon>
        <taxon>Leptolyngbyaceae</taxon>
        <taxon>Leptolyngbya group</taxon>
        <taxon>Leptolyngbya</taxon>
        <taxon>environmental samples</taxon>
    </lineage>
</organism>
<dbReference type="EC" id="3.1.1.5" evidence="1"/>
<proteinExistence type="predicted"/>
<accession>A0A6J4N2H5</accession>
<dbReference type="AlphaFoldDB" id="A0A6J4N2H5"/>
<name>A0A6J4N2H5_9CYAN</name>
<reference evidence="1" key="1">
    <citation type="submission" date="2020-02" db="EMBL/GenBank/DDBJ databases">
        <authorList>
            <person name="Meier V. D."/>
        </authorList>
    </citation>
    <scope>NUCLEOTIDE SEQUENCE</scope>
    <source>
        <strain evidence="1">AVDCRST_MAG94</strain>
    </source>
</reference>
<keyword evidence="1" id="KW-0378">Hydrolase</keyword>
<feature type="non-terminal residue" evidence="1">
    <location>
        <position position="65"/>
    </location>
</feature>
<sequence>DWRLRVDAQLFTAIGLYVFAAAALAATDGNLVSGCRSVKPSMGLRDRFCFTLRLVIGSRFFPLCL</sequence>
<protein>
    <submittedName>
        <fullName evidence="1">Lysophospholipase</fullName>
        <ecNumber evidence="1">3.1.1.5</ecNumber>
    </submittedName>
</protein>
<dbReference type="GO" id="GO:0004622">
    <property type="term" value="F:phosphatidylcholine lysophospholipase activity"/>
    <property type="evidence" value="ECO:0007669"/>
    <property type="project" value="UniProtKB-EC"/>
</dbReference>